<evidence type="ECO:0000313" key="2">
    <source>
        <dbReference type="Proteomes" id="UP000324800"/>
    </source>
</evidence>
<dbReference type="AlphaFoldDB" id="A0A5J4VL10"/>
<gene>
    <name evidence="1" type="ORF">EZS28_021309</name>
</gene>
<comment type="caution">
    <text evidence="1">The sequence shown here is derived from an EMBL/GenBank/DDBJ whole genome shotgun (WGS) entry which is preliminary data.</text>
</comment>
<name>A0A5J4VL10_9EUKA</name>
<evidence type="ECO:0000313" key="1">
    <source>
        <dbReference type="EMBL" id="KAA6383164.1"/>
    </source>
</evidence>
<proteinExistence type="predicted"/>
<dbReference type="Proteomes" id="UP000324800">
    <property type="component" value="Unassembled WGS sequence"/>
</dbReference>
<dbReference type="EMBL" id="SNRW01006395">
    <property type="protein sequence ID" value="KAA6383164.1"/>
    <property type="molecule type" value="Genomic_DNA"/>
</dbReference>
<protein>
    <recommendedName>
        <fullName evidence="3">Right handed beta helix domain-containing protein</fullName>
    </recommendedName>
</protein>
<sequence>MFITGNGNYNPALERIDLEGMKIYNNSADKGGLSIFVAMSQLKELCYYGIDGQYIKGNYSDTDSDEQDLEGIQMQFAQFNSAQQNQIEQRTIHLEEYWKLPFELICGGAIYAQVSFGGNLTIDGLCKFAQCYTAEDGSGIWAQISGVNSLLTLEDGLKFDTCQNDSNYSQGGGIYFEIYGQATSIINNVQFSYCNASSGGGVYLYGRNQVKQIFDGTKFTNCEAYYDGGGLNARIDSQNSVLELINITFENCNVIGDNSKGGGLYLVVNTNISLLISETCLFKNCSSGFVGGGCSMICEGSEIQIQITGKLEFENCSSKSGGGMRININNQATVDINQISFKDCLAQSGGGLYADIKYGGKLTINGICSFLNCESLNGGGIYSYIISDGQLIIMNQCIFTECESKSGSGGGIYSNVNDGIIKIEDAIFDRCACSQPGNGGGIALIQGSSSIISITNSSFNDSKTISNSLDQRYGWGGEILQSVFIEISGFTEDGLRLSK</sequence>
<accession>A0A5J4VL10</accession>
<organism evidence="1 2">
    <name type="scientific">Streblomastix strix</name>
    <dbReference type="NCBI Taxonomy" id="222440"/>
    <lineage>
        <taxon>Eukaryota</taxon>
        <taxon>Metamonada</taxon>
        <taxon>Preaxostyla</taxon>
        <taxon>Oxymonadida</taxon>
        <taxon>Streblomastigidae</taxon>
        <taxon>Streblomastix</taxon>
    </lineage>
</organism>
<reference evidence="1 2" key="1">
    <citation type="submission" date="2019-03" db="EMBL/GenBank/DDBJ databases">
        <title>Single cell metagenomics reveals metabolic interactions within the superorganism composed of flagellate Streblomastix strix and complex community of Bacteroidetes bacteria on its surface.</title>
        <authorList>
            <person name="Treitli S.C."/>
            <person name="Kolisko M."/>
            <person name="Husnik F."/>
            <person name="Keeling P."/>
            <person name="Hampl V."/>
        </authorList>
    </citation>
    <scope>NUCLEOTIDE SEQUENCE [LARGE SCALE GENOMIC DNA]</scope>
    <source>
        <strain evidence="1">ST1C</strain>
    </source>
</reference>
<evidence type="ECO:0008006" key="3">
    <source>
        <dbReference type="Google" id="ProtNLM"/>
    </source>
</evidence>